<evidence type="ECO:0000313" key="2">
    <source>
        <dbReference type="Proteomes" id="UP001157502"/>
    </source>
</evidence>
<dbReference type="Proteomes" id="UP001157502">
    <property type="component" value="Chromosome 11"/>
</dbReference>
<organism evidence="1 2">
    <name type="scientific">Dallia pectoralis</name>
    <name type="common">Alaska blackfish</name>
    <dbReference type="NCBI Taxonomy" id="75939"/>
    <lineage>
        <taxon>Eukaryota</taxon>
        <taxon>Metazoa</taxon>
        <taxon>Chordata</taxon>
        <taxon>Craniata</taxon>
        <taxon>Vertebrata</taxon>
        <taxon>Euteleostomi</taxon>
        <taxon>Actinopterygii</taxon>
        <taxon>Neopterygii</taxon>
        <taxon>Teleostei</taxon>
        <taxon>Protacanthopterygii</taxon>
        <taxon>Esociformes</taxon>
        <taxon>Umbridae</taxon>
        <taxon>Dallia</taxon>
    </lineage>
</organism>
<evidence type="ECO:0000313" key="1">
    <source>
        <dbReference type="EMBL" id="KAJ8005244.1"/>
    </source>
</evidence>
<name>A0ACC2GNI9_DALPE</name>
<dbReference type="EMBL" id="CM055738">
    <property type="protein sequence ID" value="KAJ8005244.1"/>
    <property type="molecule type" value="Genomic_DNA"/>
</dbReference>
<keyword evidence="2" id="KW-1185">Reference proteome</keyword>
<comment type="caution">
    <text evidence="1">The sequence shown here is derived from an EMBL/GenBank/DDBJ whole genome shotgun (WGS) entry which is preliminary data.</text>
</comment>
<protein>
    <submittedName>
        <fullName evidence="1">Uncharacterized protein</fullName>
    </submittedName>
</protein>
<gene>
    <name evidence="1" type="ORF">DPEC_G00144630</name>
</gene>
<proteinExistence type="predicted"/>
<reference evidence="1" key="1">
    <citation type="submission" date="2021-05" db="EMBL/GenBank/DDBJ databases">
        <authorList>
            <person name="Pan Q."/>
            <person name="Jouanno E."/>
            <person name="Zahm M."/>
            <person name="Klopp C."/>
            <person name="Cabau C."/>
            <person name="Louis A."/>
            <person name="Berthelot C."/>
            <person name="Parey E."/>
            <person name="Roest Crollius H."/>
            <person name="Montfort J."/>
            <person name="Robinson-Rechavi M."/>
            <person name="Bouchez O."/>
            <person name="Lampietro C."/>
            <person name="Lopez Roques C."/>
            <person name="Donnadieu C."/>
            <person name="Postlethwait J."/>
            <person name="Bobe J."/>
            <person name="Dillon D."/>
            <person name="Chandos A."/>
            <person name="von Hippel F."/>
            <person name="Guiguen Y."/>
        </authorList>
    </citation>
    <scope>NUCLEOTIDE SEQUENCE</scope>
    <source>
        <strain evidence="1">YG-Jan2019</strain>
    </source>
</reference>
<accession>A0ACC2GNI9</accession>
<sequence length="159" mass="18156">MARASKTRALQRALVKLFEPGLDHGPLELELGDLLFQTFLEEFPTVRPCMTDGFIENRQLCLELSAMVSRVLLKFWTPKISFSKICKVREITPRLRHRQLDAVEPWSSTEDLGQSVDDTDRADGHSVDYGTEKKGVRGFFSRVWKTLKRFSTCGCLCSN</sequence>